<gene>
    <name evidence="5" type="ORF">IAD17_05040</name>
</gene>
<dbReference type="GO" id="GO:0004519">
    <property type="term" value="F:endonuclease activity"/>
    <property type="evidence" value="ECO:0007669"/>
    <property type="project" value="UniProtKB-KW"/>
</dbReference>
<sequence>MSRLNNYRLSELYEMSSGISTKPEQAGKGAPFLSFGTIYSNYILPDVLDDRMDTTPAEQEKYSIRYGDVFLTRTSETIDELAMSSVALKNYPTATFSGFAKRLRPLDCSFPNPAFMAFYLRSPHFRKIIECMTTMTTRASFNEDLFSFLNVTLPSLDEQFSIGELLVSIEKKQTINKQINDNLQHMMATLYDYWFTQFNFPDDNGVPYKSSGGKMVWNEELKMHIPAGWKCIRLGDILTKNVTEIAPSKPIPTIDLSVMPSDSFALAMLNNSGKFNTNLYEMNEGDLLFGGIRPYLHKAGIAPCSGAVAGTVRSFHVKRPDDYNYALFTLCSKTMFNYAESVSTGTRMPTVSSNDLLARRVAYNPDISARFNSIDVRGTIINNVQDSLALQSLRDWLLPLLMNGQATIKQP</sequence>
<dbReference type="AlphaFoldDB" id="A0A9D1HY79"/>
<dbReference type="InterPro" id="IPR000055">
    <property type="entry name" value="Restrct_endonuc_typeI_TRD"/>
</dbReference>
<keyword evidence="2" id="KW-0680">Restriction system</keyword>
<evidence type="ECO:0000313" key="6">
    <source>
        <dbReference type="Proteomes" id="UP000824078"/>
    </source>
</evidence>
<dbReference type="GO" id="GO:0009307">
    <property type="term" value="P:DNA restriction-modification system"/>
    <property type="evidence" value="ECO:0007669"/>
    <property type="project" value="UniProtKB-KW"/>
</dbReference>
<keyword evidence="5" id="KW-0540">Nuclease</keyword>
<evidence type="ECO:0000256" key="2">
    <source>
        <dbReference type="ARBA" id="ARBA00022747"/>
    </source>
</evidence>
<evidence type="ECO:0000259" key="4">
    <source>
        <dbReference type="Pfam" id="PF01420"/>
    </source>
</evidence>
<keyword evidence="3" id="KW-0238">DNA-binding</keyword>
<dbReference type="SUPFAM" id="SSF116734">
    <property type="entry name" value="DNA methylase specificity domain"/>
    <property type="match status" value="2"/>
</dbReference>
<dbReference type="Proteomes" id="UP000824078">
    <property type="component" value="Unassembled WGS sequence"/>
</dbReference>
<dbReference type="EMBL" id="DVMQ01000016">
    <property type="protein sequence ID" value="HIU24267.1"/>
    <property type="molecule type" value="Genomic_DNA"/>
</dbReference>
<dbReference type="GO" id="GO:0003677">
    <property type="term" value="F:DNA binding"/>
    <property type="evidence" value="ECO:0007669"/>
    <property type="project" value="UniProtKB-KW"/>
</dbReference>
<dbReference type="InterPro" id="IPR052021">
    <property type="entry name" value="Type-I_RS_S_subunit"/>
</dbReference>
<keyword evidence="5" id="KW-0255">Endonuclease</keyword>
<proteinExistence type="inferred from homology"/>
<dbReference type="PANTHER" id="PTHR30408">
    <property type="entry name" value="TYPE-1 RESTRICTION ENZYME ECOKI SPECIFICITY PROTEIN"/>
    <property type="match status" value="1"/>
</dbReference>
<evidence type="ECO:0000256" key="3">
    <source>
        <dbReference type="ARBA" id="ARBA00023125"/>
    </source>
</evidence>
<organism evidence="5 6">
    <name type="scientific">Candidatus Coprovicinus avistercoris</name>
    <dbReference type="NCBI Taxonomy" id="2840754"/>
    <lineage>
        <taxon>Bacteria</taxon>
        <taxon>Bacillati</taxon>
        <taxon>Actinomycetota</taxon>
        <taxon>Coriobacteriia</taxon>
        <taxon>Coriobacteriales</taxon>
        <taxon>Coriobacteriaceae</taxon>
        <taxon>Coriobacteriaceae incertae sedis</taxon>
        <taxon>Candidatus Coprovicinus</taxon>
    </lineage>
</organism>
<dbReference type="InterPro" id="IPR044946">
    <property type="entry name" value="Restrct_endonuc_typeI_TRD_sf"/>
</dbReference>
<feature type="domain" description="Type I restriction modification DNA specificity" evidence="4">
    <location>
        <begin position="6"/>
        <end position="184"/>
    </location>
</feature>
<dbReference type="PANTHER" id="PTHR30408:SF12">
    <property type="entry name" value="TYPE I RESTRICTION ENZYME MJAVIII SPECIFICITY SUBUNIT"/>
    <property type="match status" value="1"/>
</dbReference>
<reference evidence="5" key="2">
    <citation type="journal article" date="2021" name="PeerJ">
        <title>Extensive microbial diversity within the chicken gut microbiome revealed by metagenomics and culture.</title>
        <authorList>
            <person name="Gilroy R."/>
            <person name="Ravi A."/>
            <person name="Getino M."/>
            <person name="Pursley I."/>
            <person name="Horton D.L."/>
            <person name="Alikhan N.F."/>
            <person name="Baker D."/>
            <person name="Gharbi K."/>
            <person name="Hall N."/>
            <person name="Watson M."/>
            <person name="Adriaenssens E.M."/>
            <person name="Foster-Nyarko E."/>
            <person name="Jarju S."/>
            <person name="Secka A."/>
            <person name="Antonio M."/>
            <person name="Oren A."/>
            <person name="Chaudhuri R.R."/>
            <person name="La Ragione R."/>
            <person name="Hildebrand F."/>
            <person name="Pallen M.J."/>
        </authorList>
    </citation>
    <scope>NUCLEOTIDE SEQUENCE</scope>
    <source>
        <strain evidence="5">ChiHjej12B11-29160</strain>
    </source>
</reference>
<comment type="caution">
    <text evidence="5">The sequence shown here is derived from an EMBL/GenBank/DDBJ whole genome shotgun (WGS) entry which is preliminary data.</text>
</comment>
<evidence type="ECO:0000256" key="1">
    <source>
        <dbReference type="ARBA" id="ARBA00010923"/>
    </source>
</evidence>
<accession>A0A9D1HY79</accession>
<reference evidence="5" key="1">
    <citation type="submission" date="2020-10" db="EMBL/GenBank/DDBJ databases">
        <authorList>
            <person name="Gilroy R."/>
        </authorList>
    </citation>
    <scope>NUCLEOTIDE SEQUENCE</scope>
    <source>
        <strain evidence="5">ChiHjej12B11-29160</strain>
    </source>
</reference>
<dbReference type="Gene3D" id="3.90.220.20">
    <property type="entry name" value="DNA methylase specificity domains"/>
    <property type="match status" value="2"/>
</dbReference>
<evidence type="ECO:0000313" key="5">
    <source>
        <dbReference type="EMBL" id="HIU24267.1"/>
    </source>
</evidence>
<comment type="similarity">
    <text evidence="1">Belongs to the type-I restriction system S methylase family.</text>
</comment>
<protein>
    <submittedName>
        <fullName evidence="5">Restriction endonuclease subunit S</fullName>
    </submittedName>
</protein>
<name>A0A9D1HY79_9ACTN</name>
<keyword evidence="5" id="KW-0378">Hydrolase</keyword>
<dbReference type="Pfam" id="PF01420">
    <property type="entry name" value="Methylase_S"/>
    <property type="match status" value="1"/>
</dbReference>